<dbReference type="Proteomes" id="UP000593568">
    <property type="component" value="Unassembled WGS sequence"/>
</dbReference>
<feature type="non-terminal residue" evidence="1">
    <location>
        <position position="25"/>
    </location>
</feature>
<keyword evidence="2" id="KW-1185">Reference proteome</keyword>
<gene>
    <name evidence="1" type="ORF">Gotri_025664</name>
</gene>
<comment type="caution">
    <text evidence="1">The sequence shown here is derived from an EMBL/GenBank/DDBJ whole genome shotgun (WGS) entry which is preliminary data.</text>
</comment>
<evidence type="ECO:0000313" key="1">
    <source>
        <dbReference type="EMBL" id="MBA0789661.1"/>
    </source>
</evidence>
<reference evidence="1 2" key="1">
    <citation type="journal article" date="2019" name="Genome Biol. Evol.">
        <title>Insights into the evolution of the New World diploid cottons (Gossypium, subgenus Houzingenia) based on genome sequencing.</title>
        <authorList>
            <person name="Grover C.E."/>
            <person name="Arick M.A. 2nd"/>
            <person name="Thrash A."/>
            <person name="Conover J.L."/>
            <person name="Sanders W.S."/>
            <person name="Peterson D.G."/>
            <person name="Frelichowski J.E."/>
            <person name="Scheffler J.A."/>
            <person name="Scheffler B.E."/>
            <person name="Wendel J.F."/>
        </authorList>
    </citation>
    <scope>NUCLEOTIDE SEQUENCE [LARGE SCALE GENOMIC DNA]</scope>
    <source>
        <strain evidence="1">8</strain>
        <tissue evidence="1">Leaf</tissue>
    </source>
</reference>
<sequence>AKVFSRFESLQKAVKHDTIEATRRN</sequence>
<dbReference type="AlphaFoldDB" id="A0A7J9FWX1"/>
<proteinExistence type="predicted"/>
<name>A0A7J9FWX1_9ROSI</name>
<organism evidence="1 2">
    <name type="scientific">Gossypium trilobum</name>
    <dbReference type="NCBI Taxonomy" id="34281"/>
    <lineage>
        <taxon>Eukaryota</taxon>
        <taxon>Viridiplantae</taxon>
        <taxon>Streptophyta</taxon>
        <taxon>Embryophyta</taxon>
        <taxon>Tracheophyta</taxon>
        <taxon>Spermatophyta</taxon>
        <taxon>Magnoliopsida</taxon>
        <taxon>eudicotyledons</taxon>
        <taxon>Gunneridae</taxon>
        <taxon>Pentapetalae</taxon>
        <taxon>rosids</taxon>
        <taxon>malvids</taxon>
        <taxon>Malvales</taxon>
        <taxon>Malvaceae</taxon>
        <taxon>Malvoideae</taxon>
        <taxon>Gossypium</taxon>
    </lineage>
</organism>
<dbReference type="EMBL" id="JABEZW010238153">
    <property type="protein sequence ID" value="MBA0789661.1"/>
    <property type="molecule type" value="Genomic_DNA"/>
</dbReference>
<accession>A0A7J9FWX1</accession>
<feature type="non-terminal residue" evidence="1">
    <location>
        <position position="1"/>
    </location>
</feature>
<evidence type="ECO:0000313" key="2">
    <source>
        <dbReference type="Proteomes" id="UP000593568"/>
    </source>
</evidence>
<protein>
    <submittedName>
        <fullName evidence="1">Uncharacterized protein</fullName>
    </submittedName>
</protein>